<keyword evidence="2 5" id="KW-0812">Transmembrane</keyword>
<dbReference type="Proteomes" id="UP000262878">
    <property type="component" value="Unassembled WGS sequence"/>
</dbReference>
<dbReference type="InterPro" id="IPR001129">
    <property type="entry name" value="Membr-assoc_MAPEG"/>
</dbReference>
<feature type="transmembrane region" description="Helical" evidence="5">
    <location>
        <begin position="82"/>
        <end position="102"/>
    </location>
</feature>
<dbReference type="PANTHER" id="PTHR35371:SF1">
    <property type="entry name" value="BLR7753 PROTEIN"/>
    <property type="match status" value="1"/>
</dbReference>
<dbReference type="PANTHER" id="PTHR35371">
    <property type="entry name" value="INNER MEMBRANE PROTEIN"/>
    <property type="match status" value="1"/>
</dbReference>
<dbReference type="STRING" id="314276.OS145_12445"/>
<dbReference type="GO" id="GO:0016020">
    <property type="term" value="C:membrane"/>
    <property type="evidence" value="ECO:0007669"/>
    <property type="project" value="UniProtKB-SubCell"/>
</dbReference>
<keyword evidence="4 5" id="KW-0472">Membrane</keyword>
<comment type="caution">
    <text evidence="6">The sequence shown here is derived from an EMBL/GenBank/DDBJ whole genome shotgun (WGS) entry which is preliminary data.</text>
</comment>
<feature type="transmembrane region" description="Helical" evidence="5">
    <location>
        <begin position="109"/>
        <end position="128"/>
    </location>
</feature>
<evidence type="ECO:0000256" key="3">
    <source>
        <dbReference type="ARBA" id="ARBA00022989"/>
    </source>
</evidence>
<dbReference type="InterPro" id="IPR023352">
    <property type="entry name" value="MAPEG-like_dom_sf"/>
</dbReference>
<evidence type="ECO:0000256" key="4">
    <source>
        <dbReference type="ARBA" id="ARBA00023136"/>
    </source>
</evidence>
<dbReference type="Gene3D" id="1.20.120.550">
    <property type="entry name" value="Membrane associated eicosanoid/glutathione metabolism-like domain"/>
    <property type="match status" value="1"/>
</dbReference>
<organism evidence="6 7">
    <name type="scientific">Idiomarina baltica</name>
    <dbReference type="NCBI Taxonomy" id="190892"/>
    <lineage>
        <taxon>Bacteria</taxon>
        <taxon>Pseudomonadati</taxon>
        <taxon>Pseudomonadota</taxon>
        <taxon>Gammaproteobacteria</taxon>
        <taxon>Alteromonadales</taxon>
        <taxon>Idiomarinaceae</taxon>
        <taxon>Idiomarina</taxon>
    </lineage>
</organism>
<gene>
    <name evidence="6" type="ORF">DCR58_06195</name>
</gene>
<accession>A0A348WPA0</accession>
<reference evidence="6 7" key="1">
    <citation type="journal article" date="2018" name="Nat. Biotechnol.">
        <title>A standardized bacterial taxonomy based on genome phylogeny substantially revises the tree of life.</title>
        <authorList>
            <person name="Parks D.H."/>
            <person name="Chuvochina M."/>
            <person name="Waite D.W."/>
            <person name="Rinke C."/>
            <person name="Skarshewski A."/>
            <person name="Chaumeil P.A."/>
            <person name="Hugenholtz P."/>
        </authorList>
    </citation>
    <scope>NUCLEOTIDE SEQUENCE [LARGE SCALE GENOMIC DNA]</scope>
    <source>
        <strain evidence="6">UBA9360</strain>
    </source>
</reference>
<evidence type="ECO:0000256" key="1">
    <source>
        <dbReference type="ARBA" id="ARBA00004370"/>
    </source>
</evidence>
<dbReference type="Pfam" id="PF01124">
    <property type="entry name" value="MAPEG"/>
    <property type="match status" value="1"/>
</dbReference>
<evidence type="ECO:0000313" key="7">
    <source>
        <dbReference type="Proteomes" id="UP000262878"/>
    </source>
</evidence>
<sequence>MSTLLWCLLIAGVLPVLAKAPVVFFQNRANGYDNHHPRAQQSRLTGIGARAVAAHYNAYEAFPLYAAAVLANLASEQISPHATGLAVSFIVLRIAYNILYLLNWDKLRSLVWFFAFLCPILMLAQLAIMQ</sequence>
<proteinExistence type="predicted"/>
<name>A0A348WPA0_9GAMM</name>
<evidence type="ECO:0008006" key="8">
    <source>
        <dbReference type="Google" id="ProtNLM"/>
    </source>
</evidence>
<evidence type="ECO:0000256" key="5">
    <source>
        <dbReference type="SAM" id="Phobius"/>
    </source>
</evidence>
<dbReference type="RefSeq" id="WP_083773237.1">
    <property type="nucleotide sequence ID" value="NZ_DAIRLQ010000003.1"/>
</dbReference>
<dbReference type="SUPFAM" id="SSF161084">
    <property type="entry name" value="MAPEG domain-like"/>
    <property type="match status" value="1"/>
</dbReference>
<dbReference type="EMBL" id="DMUP01000143">
    <property type="protein sequence ID" value="HAR56362.1"/>
    <property type="molecule type" value="Genomic_DNA"/>
</dbReference>
<comment type="subcellular location">
    <subcellularLocation>
        <location evidence="1">Membrane</location>
    </subcellularLocation>
</comment>
<keyword evidence="3 5" id="KW-1133">Transmembrane helix</keyword>
<evidence type="ECO:0000313" key="6">
    <source>
        <dbReference type="EMBL" id="HAR56362.1"/>
    </source>
</evidence>
<dbReference type="AlphaFoldDB" id="A0A348WPA0"/>
<protein>
    <recommendedName>
        <fullName evidence="8">MAPEG family protein</fullName>
    </recommendedName>
</protein>
<evidence type="ECO:0000256" key="2">
    <source>
        <dbReference type="ARBA" id="ARBA00022692"/>
    </source>
</evidence>